<protein>
    <recommendedName>
        <fullName evidence="4">Right handed beta helix domain-containing protein</fullName>
    </recommendedName>
</protein>
<keyword evidence="1" id="KW-1133">Transmembrane helix</keyword>
<evidence type="ECO:0008006" key="4">
    <source>
        <dbReference type="Google" id="ProtNLM"/>
    </source>
</evidence>
<dbReference type="InterPro" id="IPR012334">
    <property type="entry name" value="Pectin_lyas_fold"/>
</dbReference>
<sequence length="496" mass="55317">MVTILKKYLIIIGALANVFMVVTVVVLLLKVYSTGLSLPLFSEKVKNNLQVNQPNLYRIVSPILNAMSYFEVKNYYFRQIDLANWSGTGANKQSTYQSRLEDIYVSNASELLTALKKAKPGQTVLLLPGEYKINQASIQIGNSGTSHLPIKVTAALLGTVKLFIKGEGFVVNKPYWQFSNLHVIGHCKSHTQCEHAFHVVGKAQHTVIKNNIMQDFNAMIKVNGIGYSYPDHGKVLQNTFFNTSARNTPNPVTPFDLMHASHWQVSDNFIFDIQKSAGDKVSYAAFFKGGSEQGIFERNLVICAANLPDNYTALGLSLGGGGSLQQHRRNQNSAEHVGGVIRHNIIMHCSNDVGIYVNRSRDSTIEHNTLYNTLGIDVRYPESTANIENNILSGRIKNRDNATVNQVNNLIENRNFLTGKDTLSNYFVAPDIGNFSWKKPLEILPLDKSSAEYSIDFCQNLPSKPYVGAYSSDSFCTYQLNLTSQTNSNDRDRLVR</sequence>
<dbReference type="InterPro" id="IPR011050">
    <property type="entry name" value="Pectin_lyase_fold/virulence"/>
</dbReference>
<proteinExistence type="predicted"/>
<name>A0ABN1L7L9_9GAMM</name>
<evidence type="ECO:0000256" key="1">
    <source>
        <dbReference type="SAM" id="Phobius"/>
    </source>
</evidence>
<comment type="caution">
    <text evidence="2">The sequence shown here is derived from an EMBL/GenBank/DDBJ whole genome shotgun (WGS) entry which is preliminary data.</text>
</comment>
<dbReference type="Pfam" id="PF14592">
    <property type="entry name" value="Chondroitinas_B"/>
    <property type="match status" value="1"/>
</dbReference>
<dbReference type="Gene3D" id="2.160.20.10">
    <property type="entry name" value="Single-stranded right-handed beta-helix, Pectin lyase-like"/>
    <property type="match status" value="1"/>
</dbReference>
<keyword evidence="1" id="KW-0812">Transmembrane</keyword>
<accession>A0ABN1L7L9</accession>
<dbReference type="RefSeq" id="WP_343817341.1">
    <property type="nucleotide sequence ID" value="NZ_BAAAFA010000006.1"/>
</dbReference>
<dbReference type="SUPFAM" id="SSF51126">
    <property type="entry name" value="Pectin lyase-like"/>
    <property type="match status" value="1"/>
</dbReference>
<evidence type="ECO:0000313" key="3">
    <source>
        <dbReference type="Proteomes" id="UP001500021"/>
    </source>
</evidence>
<dbReference type="InterPro" id="IPR039513">
    <property type="entry name" value="PL-6"/>
</dbReference>
<dbReference type="EMBL" id="BAAAFA010000006">
    <property type="protein sequence ID" value="GAA0818049.1"/>
    <property type="molecule type" value="Genomic_DNA"/>
</dbReference>
<organism evidence="2 3">
    <name type="scientific">Colwellia asteriadis</name>
    <dbReference type="NCBI Taxonomy" id="517723"/>
    <lineage>
        <taxon>Bacteria</taxon>
        <taxon>Pseudomonadati</taxon>
        <taxon>Pseudomonadota</taxon>
        <taxon>Gammaproteobacteria</taxon>
        <taxon>Alteromonadales</taxon>
        <taxon>Colwelliaceae</taxon>
        <taxon>Colwellia</taxon>
    </lineage>
</organism>
<gene>
    <name evidence="2" type="ORF">GCM10009111_20260</name>
</gene>
<dbReference type="Proteomes" id="UP001500021">
    <property type="component" value="Unassembled WGS sequence"/>
</dbReference>
<keyword evidence="1" id="KW-0472">Membrane</keyword>
<keyword evidence="3" id="KW-1185">Reference proteome</keyword>
<reference evidence="2 3" key="1">
    <citation type="journal article" date="2019" name="Int. J. Syst. Evol. Microbiol.">
        <title>The Global Catalogue of Microorganisms (GCM) 10K type strain sequencing project: providing services to taxonomists for standard genome sequencing and annotation.</title>
        <authorList>
            <consortium name="The Broad Institute Genomics Platform"/>
            <consortium name="The Broad Institute Genome Sequencing Center for Infectious Disease"/>
            <person name="Wu L."/>
            <person name="Ma J."/>
        </authorList>
    </citation>
    <scope>NUCLEOTIDE SEQUENCE [LARGE SCALE GENOMIC DNA]</scope>
    <source>
        <strain evidence="2 3">JCM 15608</strain>
    </source>
</reference>
<evidence type="ECO:0000313" key="2">
    <source>
        <dbReference type="EMBL" id="GAA0818049.1"/>
    </source>
</evidence>
<feature type="transmembrane region" description="Helical" evidence="1">
    <location>
        <begin position="7"/>
        <end position="29"/>
    </location>
</feature>